<proteinExistence type="predicted"/>
<name>A0ABC8D3S0_BACVE</name>
<protein>
    <submittedName>
        <fullName evidence="1">Response regulator</fullName>
    </submittedName>
</protein>
<organism evidence="1 2">
    <name type="scientific">Bacillus velezensis</name>
    <dbReference type="NCBI Taxonomy" id="492670"/>
    <lineage>
        <taxon>Bacteria</taxon>
        <taxon>Bacillati</taxon>
        <taxon>Bacillota</taxon>
        <taxon>Bacilli</taxon>
        <taxon>Bacillales</taxon>
        <taxon>Bacillaceae</taxon>
        <taxon>Bacillus</taxon>
        <taxon>Bacillus amyloliquefaciens group</taxon>
    </lineage>
</organism>
<evidence type="ECO:0000313" key="2">
    <source>
        <dbReference type="Proteomes" id="UP000250069"/>
    </source>
</evidence>
<sequence length="72" mass="8312">MQMSIVYKILEDISSSGILERNYEVYCPSCSWYTGVLYSTLKDIPEELECDECETTLNFLDNSLVVYKVVLD</sequence>
<accession>A0ABC8D3S0</accession>
<dbReference type="Proteomes" id="UP000250069">
    <property type="component" value="Chromosome"/>
</dbReference>
<dbReference type="AlphaFoldDB" id="A0ABC8D3S0"/>
<gene>
    <name evidence="1" type="ORF">BVDSYZ_06220</name>
</gene>
<dbReference type="EMBL" id="CP030150">
    <property type="protein sequence ID" value="AWX71633.1"/>
    <property type="molecule type" value="Genomic_DNA"/>
</dbReference>
<reference evidence="1 2" key="1">
    <citation type="submission" date="2018-06" db="EMBL/GenBank/DDBJ databases">
        <title>Complete Genome Sequence of Bacillus velezensis DSYZ, a Plant Growth-Promoting Rhizobacterium with Antifungal Activity.</title>
        <authorList>
            <person name="Du B."/>
            <person name="Ding Y."/>
            <person name="Liu K."/>
            <person name="Yao L."/>
            <person name="Wang C."/>
            <person name="Li H."/>
            <person name="Liu H."/>
        </authorList>
    </citation>
    <scope>NUCLEOTIDE SEQUENCE [LARGE SCALE GENOMIC DNA]</scope>
    <source>
        <strain evidence="1 2">DSYZ</strain>
    </source>
</reference>
<evidence type="ECO:0000313" key="1">
    <source>
        <dbReference type="EMBL" id="AWX71633.1"/>
    </source>
</evidence>